<evidence type="ECO:0000313" key="10">
    <source>
        <dbReference type="EMBL" id="THH16041.1"/>
    </source>
</evidence>
<protein>
    <recommendedName>
        <fullName evidence="9">Thioredoxin domain-containing protein</fullName>
    </recommendedName>
</protein>
<dbReference type="GO" id="GO:0045454">
    <property type="term" value="P:cell redox homeostasis"/>
    <property type="evidence" value="ECO:0007669"/>
    <property type="project" value="TreeGrafter"/>
</dbReference>
<comment type="similarity">
    <text evidence="1 7">Belongs to the peroxiredoxin family. Prx5 subfamily.</text>
</comment>
<feature type="compositionally biased region" description="Basic and acidic residues" evidence="8">
    <location>
        <begin position="16"/>
        <end position="26"/>
    </location>
</feature>
<accession>A0A4S4LWF2</accession>
<dbReference type="SUPFAM" id="SSF52833">
    <property type="entry name" value="Thioredoxin-like"/>
    <property type="match status" value="1"/>
</dbReference>
<dbReference type="InterPro" id="IPR036249">
    <property type="entry name" value="Thioredoxin-like_sf"/>
</dbReference>
<name>A0A4S4LWF2_9AGAM</name>
<sequence length="167" mass="17614">MASISTSLLSKAQAKPGDKIPTETVKETSPAESFALNLKGKNVIVAVPGAFTPSCSSQVPGYIEKYDAIKAKGVNDIYVVAVNDTFVMKAWKEKLAPNGTGVRFISDDQGKFAGTLGLLMDATGALGAPRAKRFVIIADDDKISSLFVEENSSEVTVTASDKVLSLL</sequence>
<dbReference type="GO" id="GO:0042744">
    <property type="term" value="P:hydrogen peroxide catabolic process"/>
    <property type="evidence" value="ECO:0007669"/>
    <property type="project" value="TreeGrafter"/>
</dbReference>
<dbReference type="GO" id="GO:0005829">
    <property type="term" value="C:cytosol"/>
    <property type="evidence" value="ECO:0007669"/>
    <property type="project" value="TreeGrafter"/>
</dbReference>
<feature type="compositionally biased region" description="Polar residues" evidence="8">
    <location>
        <begin position="1"/>
        <end position="10"/>
    </location>
</feature>
<dbReference type="PROSITE" id="PS51352">
    <property type="entry name" value="THIOREDOXIN_2"/>
    <property type="match status" value="1"/>
</dbReference>
<keyword evidence="2 7" id="KW-0575">Peroxidase</keyword>
<organism evidence="10 11">
    <name type="scientific">Bondarzewia mesenterica</name>
    <dbReference type="NCBI Taxonomy" id="1095465"/>
    <lineage>
        <taxon>Eukaryota</taxon>
        <taxon>Fungi</taxon>
        <taxon>Dikarya</taxon>
        <taxon>Basidiomycota</taxon>
        <taxon>Agaricomycotina</taxon>
        <taxon>Agaricomycetes</taxon>
        <taxon>Russulales</taxon>
        <taxon>Bondarzewiaceae</taxon>
        <taxon>Bondarzewia</taxon>
    </lineage>
</organism>
<evidence type="ECO:0000259" key="9">
    <source>
        <dbReference type="PROSITE" id="PS51352"/>
    </source>
</evidence>
<dbReference type="Pfam" id="PF08534">
    <property type="entry name" value="Redoxin"/>
    <property type="match status" value="1"/>
</dbReference>
<dbReference type="OrthoDB" id="1882547at2759"/>
<evidence type="ECO:0000256" key="5">
    <source>
        <dbReference type="ARBA" id="ARBA00023284"/>
    </source>
</evidence>
<dbReference type="GO" id="GO:0008379">
    <property type="term" value="F:thioredoxin peroxidase activity"/>
    <property type="evidence" value="ECO:0007669"/>
    <property type="project" value="InterPro"/>
</dbReference>
<evidence type="ECO:0000256" key="8">
    <source>
        <dbReference type="SAM" id="MobiDB-lite"/>
    </source>
</evidence>
<dbReference type="Proteomes" id="UP000310158">
    <property type="component" value="Unassembled WGS sequence"/>
</dbReference>
<evidence type="ECO:0000313" key="11">
    <source>
        <dbReference type="Proteomes" id="UP000310158"/>
    </source>
</evidence>
<evidence type="ECO:0000256" key="2">
    <source>
        <dbReference type="ARBA" id="ARBA00022559"/>
    </source>
</evidence>
<evidence type="ECO:0000256" key="1">
    <source>
        <dbReference type="ARBA" id="ARBA00010505"/>
    </source>
</evidence>
<gene>
    <name evidence="10" type="ORF">EW146_g4531</name>
</gene>
<dbReference type="CDD" id="cd03013">
    <property type="entry name" value="PRX5_like"/>
    <property type="match status" value="1"/>
</dbReference>
<dbReference type="Gene3D" id="3.40.30.10">
    <property type="entry name" value="Glutaredoxin"/>
    <property type="match status" value="1"/>
</dbReference>
<dbReference type="PANTHER" id="PTHR10430:SF39">
    <property type="entry name" value="PEROXISOMAL MEMBRANE ASSOCIATED PROTEIN 20"/>
    <property type="match status" value="1"/>
</dbReference>
<dbReference type="AlphaFoldDB" id="A0A4S4LWF2"/>
<dbReference type="GO" id="GO:0005777">
    <property type="term" value="C:peroxisome"/>
    <property type="evidence" value="ECO:0007669"/>
    <property type="project" value="TreeGrafter"/>
</dbReference>
<feature type="region of interest" description="Disordered" evidence="8">
    <location>
        <begin position="1"/>
        <end position="26"/>
    </location>
</feature>
<dbReference type="EMBL" id="SGPL01000177">
    <property type="protein sequence ID" value="THH16041.1"/>
    <property type="molecule type" value="Genomic_DNA"/>
</dbReference>
<evidence type="ECO:0000256" key="3">
    <source>
        <dbReference type="ARBA" id="ARBA00022862"/>
    </source>
</evidence>
<dbReference type="GO" id="GO:0005739">
    <property type="term" value="C:mitochondrion"/>
    <property type="evidence" value="ECO:0007669"/>
    <property type="project" value="TreeGrafter"/>
</dbReference>
<proteinExistence type="inferred from homology"/>
<keyword evidence="4 7" id="KW-0560">Oxidoreductase</keyword>
<dbReference type="InterPro" id="IPR013766">
    <property type="entry name" value="Thioredoxin_domain"/>
</dbReference>
<evidence type="ECO:0000256" key="6">
    <source>
        <dbReference type="PIRSR" id="PIRSR637944-1"/>
    </source>
</evidence>
<dbReference type="InterPro" id="IPR037944">
    <property type="entry name" value="PRX5-like"/>
</dbReference>
<reference evidence="10 11" key="1">
    <citation type="submission" date="2019-02" db="EMBL/GenBank/DDBJ databases">
        <title>Genome sequencing of the rare red list fungi Bondarzewia mesenterica.</title>
        <authorList>
            <person name="Buettner E."/>
            <person name="Kellner H."/>
        </authorList>
    </citation>
    <scope>NUCLEOTIDE SEQUENCE [LARGE SCALE GENOMIC DNA]</scope>
    <source>
        <strain evidence="10 11">DSM 108281</strain>
    </source>
</reference>
<keyword evidence="11" id="KW-1185">Reference proteome</keyword>
<dbReference type="GO" id="GO:0034599">
    <property type="term" value="P:cellular response to oxidative stress"/>
    <property type="evidence" value="ECO:0007669"/>
    <property type="project" value="InterPro"/>
</dbReference>
<keyword evidence="3 7" id="KW-0049">Antioxidant</keyword>
<comment type="caution">
    <text evidence="10">The sequence shown here is derived from an EMBL/GenBank/DDBJ whole genome shotgun (WGS) entry which is preliminary data.</text>
</comment>
<feature type="active site" description="Cysteine sulfenic acid (-SOH) intermediate" evidence="6">
    <location>
        <position position="55"/>
    </location>
</feature>
<feature type="domain" description="Thioredoxin" evidence="9">
    <location>
        <begin position="14"/>
        <end position="153"/>
    </location>
</feature>
<dbReference type="PANTHER" id="PTHR10430">
    <property type="entry name" value="PEROXIREDOXIN"/>
    <property type="match status" value="1"/>
</dbReference>
<comment type="function">
    <text evidence="7">Thiol-specific peroxidase that catalyzes the reduction of hydrogen peroxide and organic hydroperoxides to water and alcohols, respectively. Plays a role in cell protection against oxidative stress by detoxifying peroxides.</text>
</comment>
<dbReference type="InterPro" id="IPR013740">
    <property type="entry name" value="Redoxin"/>
</dbReference>
<keyword evidence="5 7" id="KW-0676">Redox-active center</keyword>
<evidence type="ECO:0000256" key="7">
    <source>
        <dbReference type="RuleBase" id="RU366011"/>
    </source>
</evidence>
<evidence type="ECO:0000256" key="4">
    <source>
        <dbReference type="ARBA" id="ARBA00023002"/>
    </source>
</evidence>